<gene>
    <name evidence="1" type="ORF">JOF56_003027</name>
</gene>
<organism evidence="1 2">
    <name type="scientific">Kibdelosporangium banguiense</name>
    <dbReference type="NCBI Taxonomy" id="1365924"/>
    <lineage>
        <taxon>Bacteria</taxon>
        <taxon>Bacillati</taxon>
        <taxon>Actinomycetota</taxon>
        <taxon>Actinomycetes</taxon>
        <taxon>Pseudonocardiales</taxon>
        <taxon>Pseudonocardiaceae</taxon>
        <taxon>Kibdelosporangium</taxon>
    </lineage>
</organism>
<dbReference type="Proteomes" id="UP001519332">
    <property type="component" value="Unassembled WGS sequence"/>
</dbReference>
<dbReference type="EMBL" id="JAGINW010000001">
    <property type="protein sequence ID" value="MBP2322642.1"/>
    <property type="molecule type" value="Genomic_DNA"/>
</dbReference>
<comment type="caution">
    <text evidence="1">The sequence shown here is derived from an EMBL/GenBank/DDBJ whole genome shotgun (WGS) entry which is preliminary data.</text>
</comment>
<keyword evidence="2" id="KW-1185">Reference proteome</keyword>
<dbReference type="RefSeq" id="WP_209638219.1">
    <property type="nucleotide sequence ID" value="NZ_JAGINW010000001.1"/>
</dbReference>
<reference evidence="1 2" key="1">
    <citation type="submission" date="2021-03" db="EMBL/GenBank/DDBJ databases">
        <title>Sequencing the genomes of 1000 actinobacteria strains.</title>
        <authorList>
            <person name="Klenk H.-P."/>
        </authorList>
    </citation>
    <scope>NUCLEOTIDE SEQUENCE [LARGE SCALE GENOMIC DNA]</scope>
    <source>
        <strain evidence="1 2">DSM 46670</strain>
    </source>
</reference>
<protein>
    <recommendedName>
        <fullName evidence="3">Nucleotidyltransferase domain-containing protein</fullName>
    </recommendedName>
</protein>
<proteinExistence type="predicted"/>
<evidence type="ECO:0008006" key="3">
    <source>
        <dbReference type="Google" id="ProtNLM"/>
    </source>
</evidence>
<evidence type="ECO:0000313" key="1">
    <source>
        <dbReference type="EMBL" id="MBP2322642.1"/>
    </source>
</evidence>
<accession>A0ABS4TDZ9</accession>
<sequence length="352" mass="39529">MEDAVPNQTLTQARAVMQPFLDALAAKPDVQAVLVLSSSACTSANPTHFDEESDFDISLVLDIPMAASEWRPRRSDTYQLLADRIPDWVPNFLFHVPVPWGRMEVNVHQMIYQYEADPRTVWNGDKCDAYLNKREVIADREGRFQQLVDEKARRSLSQLADEHVRLANRLTWDITTMPFRQARRLGSSSGHHILNVAIDEVIDCVYAMSGLLIPNRKWKLAHLVSRSLISIEQAELLQEAIRCDPTSMSDLKRRVRALTAFCQSVDGLATTGPAAARHRRGYYSRIQLRERTFADAVSDEVEASLADVTRDVVNFSLCGSSVDLVACLASSLPESWRTVAPVVSAHLKQVID</sequence>
<name>A0ABS4TDZ9_9PSEU</name>
<evidence type="ECO:0000313" key="2">
    <source>
        <dbReference type="Proteomes" id="UP001519332"/>
    </source>
</evidence>